<protein>
    <submittedName>
        <fullName evidence="3">Uncharacterized protein</fullName>
    </submittedName>
</protein>
<feature type="compositionally biased region" description="Polar residues" evidence="1">
    <location>
        <begin position="51"/>
        <end position="62"/>
    </location>
</feature>
<feature type="compositionally biased region" description="Polar residues" evidence="1">
    <location>
        <begin position="1"/>
        <end position="11"/>
    </location>
</feature>
<feature type="region of interest" description="Disordered" evidence="1">
    <location>
        <begin position="107"/>
        <end position="157"/>
    </location>
</feature>
<dbReference type="AlphaFoldDB" id="A0A9P4MN81"/>
<sequence length="571" mass="63543">MASPNPHSSLGDSWGQADYESQEEEASITESEKEESELENKATPVPKRMTPASSWTSPNTPVRTPLRKSRSQKSPKSQQWAKNSPSSSRKGSNPVLAELSLIMPSMDSSTDGFSSAQATPSRNSTMPRRLPKRALPNMSSTQFPQPPSSKKAKVQANLQDNNQSPGLWLWSYMVRPSIEYALSVLGWILTALKLPIVAYLCLFLILKGVSFMGQSFLNNLSPVCSIPGSSYLIPFCATIKVHNESSQPPPFEDLVKVQSHFEDVLQVSSSGFTLPSDMKRSEASIRDLNTLVKFSKLPSKAELEVEMQTFISSAREVANDLAKFNSRINRAVDTVLSTNRWTLQILEGLANKEASRGSIERFVSNFNPISTFMSPPVSLQQKVFEQYLHHTTVVEQEISHLIVYAQSLLRQLNDLDDQIANIGHIAARDTDILTSNKDEILSFLWTKLGGNRGELSKHNGQLRLLQEVSVYRSRAWGHIASTLLKLQSIAVGLEDLRERIAMPGVVGHRAEFPLPFYLDLIEQGAERLQEVRGETRDREREAMRVLASPDLTKGLPAGRESVNTVLTKSRN</sequence>
<proteinExistence type="predicted"/>
<keyword evidence="2" id="KW-0472">Membrane</keyword>
<evidence type="ECO:0000313" key="3">
    <source>
        <dbReference type="EMBL" id="KAF2196717.1"/>
    </source>
</evidence>
<keyword evidence="2" id="KW-0812">Transmembrane</keyword>
<feature type="region of interest" description="Disordered" evidence="1">
    <location>
        <begin position="1"/>
        <end position="93"/>
    </location>
</feature>
<evidence type="ECO:0000256" key="2">
    <source>
        <dbReference type="SAM" id="Phobius"/>
    </source>
</evidence>
<keyword evidence="2" id="KW-1133">Transmembrane helix</keyword>
<feature type="compositionally biased region" description="Polar residues" evidence="1">
    <location>
        <begin position="80"/>
        <end position="91"/>
    </location>
</feature>
<evidence type="ECO:0000256" key="1">
    <source>
        <dbReference type="SAM" id="MobiDB-lite"/>
    </source>
</evidence>
<dbReference type="OrthoDB" id="4179406at2759"/>
<accession>A0A9P4MN81</accession>
<gene>
    <name evidence="3" type="ORF">GQ43DRAFT_435775</name>
</gene>
<keyword evidence="4" id="KW-1185">Reference proteome</keyword>
<feature type="compositionally biased region" description="Acidic residues" evidence="1">
    <location>
        <begin position="20"/>
        <end position="37"/>
    </location>
</feature>
<feature type="transmembrane region" description="Helical" evidence="2">
    <location>
        <begin position="184"/>
        <end position="206"/>
    </location>
</feature>
<name>A0A9P4MN81_9PLEO</name>
<feature type="compositionally biased region" description="Polar residues" evidence="1">
    <location>
        <begin position="107"/>
        <end position="126"/>
    </location>
</feature>
<comment type="caution">
    <text evidence="3">The sequence shown here is derived from an EMBL/GenBank/DDBJ whole genome shotgun (WGS) entry which is preliminary data.</text>
</comment>
<reference evidence="3" key="1">
    <citation type="journal article" date="2020" name="Stud. Mycol.">
        <title>101 Dothideomycetes genomes: a test case for predicting lifestyles and emergence of pathogens.</title>
        <authorList>
            <person name="Haridas S."/>
            <person name="Albert R."/>
            <person name="Binder M."/>
            <person name="Bloem J."/>
            <person name="Labutti K."/>
            <person name="Salamov A."/>
            <person name="Andreopoulos B."/>
            <person name="Baker S."/>
            <person name="Barry K."/>
            <person name="Bills G."/>
            <person name="Bluhm B."/>
            <person name="Cannon C."/>
            <person name="Castanera R."/>
            <person name="Culley D."/>
            <person name="Daum C."/>
            <person name="Ezra D."/>
            <person name="Gonzalez J."/>
            <person name="Henrissat B."/>
            <person name="Kuo A."/>
            <person name="Liang C."/>
            <person name="Lipzen A."/>
            <person name="Lutzoni F."/>
            <person name="Magnuson J."/>
            <person name="Mondo S."/>
            <person name="Nolan M."/>
            <person name="Ohm R."/>
            <person name="Pangilinan J."/>
            <person name="Park H.-J."/>
            <person name="Ramirez L."/>
            <person name="Alfaro M."/>
            <person name="Sun H."/>
            <person name="Tritt A."/>
            <person name="Yoshinaga Y."/>
            <person name="Zwiers L.-H."/>
            <person name="Turgeon B."/>
            <person name="Goodwin S."/>
            <person name="Spatafora J."/>
            <person name="Crous P."/>
            <person name="Grigoriev I."/>
        </authorList>
    </citation>
    <scope>NUCLEOTIDE SEQUENCE</scope>
    <source>
        <strain evidence="3">ATCC 74209</strain>
    </source>
</reference>
<dbReference type="EMBL" id="ML994337">
    <property type="protein sequence ID" value="KAF2196717.1"/>
    <property type="molecule type" value="Genomic_DNA"/>
</dbReference>
<evidence type="ECO:0000313" key="4">
    <source>
        <dbReference type="Proteomes" id="UP000799536"/>
    </source>
</evidence>
<organism evidence="3 4">
    <name type="scientific">Delitschia confertaspora ATCC 74209</name>
    <dbReference type="NCBI Taxonomy" id="1513339"/>
    <lineage>
        <taxon>Eukaryota</taxon>
        <taxon>Fungi</taxon>
        <taxon>Dikarya</taxon>
        <taxon>Ascomycota</taxon>
        <taxon>Pezizomycotina</taxon>
        <taxon>Dothideomycetes</taxon>
        <taxon>Pleosporomycetidae</taxon>
        <taxon>Pleosporales</taxon>
        <taxon>Delitschiaceae</taxon>
        <taxon>Delitschia</taxon>
    </lineage>
</organism>
<dbReference type="Proteomes" id="UP000799536">
    <property type="component" value="Unassembled WGS sequence"/>
</dbReference>